<dbReference type="RefSeq" id="WP_377377222.1">
    <property type="nucleotide sequence ID" value="NZ_JBHSSW010000008.1"/>
</dbReference>
<sequence>MSVRELAPYEGVISAVWTPRNVQTGHDSTSGAVTVLEIGTPYWEIEYEIDCIDRETFDKWKMFLLRRQGRAITFITWPILRPRPRDESVTSDAGIDLDSISEANSTITVSGLAASQPIAKGDFFSYRTAANGYWIGTATEAATADGSGDATITVWPRPRAAHATVRELTRIRPVGEFRLIGEPRMPEEVGNYSIRFSARQVIV</sequence>
<evidence type="ECO:0000313" key="2">
    <source>
        <dbReference type="Proteomes" id="UP001596303"/>
    </source>
</evidence>
<name>A0ABW1S8P3_9PROT</name>
<reference evidence="2" key="1">
    <citation type="journal article" date="2019" name="Int. J. Syst. Evol. Microbiol.">
        <title>The Global Catalogue of Microorganisms (GCM) 10K type strain sequencing project: providing services to taxonomists for standard genome sequencing and annotation.</title>
        <authorList>
            <consortium name="The Broad Institute Genomics Platform"/>
            <consortium name="The Broad Institute Genome Sequencing Center for Infectious Disease"/>
            <person name="Wu L."/>
            <person name="Ma J."/>
        </authorList>
    </citation>
    <scope>NUCLEOTIDE SEQUENCE [LARGE SCALE GENOMIC DNA]</scope>
    <source>
        <strain evidence="2">CGMCC-1.15741</strain>
    </source>
</reference>
<organism evidence="1 2">
    <name type="scientific">Ponticaulis profundi</name>
    <dbReference type="NCBI Taxonomy" id="2665222"/>
    <lineage>
        <taxon>Bacteria</taxon>
        <taxon>Pseudomonadati</taxon>
        <taxon>Pseudomonadota</taxon>
        <taxon>Alphaproteobacteria</taxon>
        <taxon>Hyphomonadales</taxon>
        <taxon>Hyphomonadaceae</taxon>
        <taxon>Ponticaulis</taxon>
    </lineage>
</organism>
<accession>A0ABW1S8P3</accession>
<comment type="caution">
    <text evidence="1">The sequence shown here is derived from an EMBL/GenBank/DDBJ whole genome shotgun (WGS) entry which is preliminary data.</text>
</comment>
<proteinExistence type="predicted"/>
<protein>
    <submittedName>
        <fullName evidence="1">Uncharacterized protein</fullName>
    </submittedName>
</protein>
<gene>
    <name evidence="1" type="ORF">ACFQDM_06905</name>
</gene>
<dbReference type="Proteomes" id="UP001596303">
    <property type="component" value="Unassembled WGS sequence"/>
</dbReference>
<dbReference type="EMBL" id="JBHSSW010000008">
    <property type="protein sequence ID" value="MFC6197799.1"/>
    <property type="molecule type" value="Genomic_DNA"/>
</dbReference>
<evidence type="ECO:0000313" key="1">
    <source>
        <dbReference type="EMBL" id="MFC6197799.1"/>
    </source>
</evidence>
<keyword evidence="2" id="KW-1185">Reference proteome</keyword>